<evidence type="ECO:0000259" key="1">
    <source>
        <dbReference type="Pfam" id="PF12680"/>
    </source>
</evidence>
<protein>
    <recommendedName>
        <fullName evidence="1">SnoaL-like domain-containing protein</fullName>
    </recommendedName>
</protein>
<proteinExistence type="predicted"/>
<dbReference type="SUPFAM" id="SSF54427">
    <property type="entry name" value="NTF2-like"/>
    <property type="match status" value="1"/>
</dbReference>
<evidence type="ECO:0000313" key="3">
    <source>
        <dbReference type="Proteomes" id="UP000199013"/>
    </source>
</evidence>
<gene>
    <name evidence="2" type="ORF">FDG2_2418</name>
</gene>
<organism evidence="2 3">
    <name type="scientific">Candidatus Protofrankia californiensis</name>
    <dbReference type="NCBI Taxonomy" id="1839754"/>
    <lineage>
        <taxon>Bacteria</taxon>
        <taxon>Bacillati</taxon>
        <taxon>Actinomycetota</taxon>
        <taxon>Actinomycetes</taxon>
        <taxon>Frankiales</taxon>
        <taxon>Frankiaceae</taxon>
        <taxon>Protofrankia</taxon>
    </lineage>
</organism>
<evidence type="ECO:0000313" key="2">
    <source>
        <dbReference type="EMBL" id="SBW22285.1"/>
    </source>
</evidence>
<accession>A0A1C3NXP1</accession>
<dbReference type="EMBL" id="FLUV01001021">
    <property type="protein sequence ID" value="SBW22285.1"/>
    <property type="molecule type" value="Genomic_DNA"/>
</dbReference>
<reference evidence="3" key="1">
    <citation type="submission" date="2016-02" db="EMBL/GenBank/DDBJ databases">
        <authorList>
            <person name="Wibberg D."/>
        </authorList>
    </citation>
    <scope>NUCLEOTIDE SEQUENCE [LARGE SCALE GENOMIC DNA]</scope>
</reference>
<dbReference type="InterPro" id="IPR037401">
    <property type="entry name" value="SnoaL-like"/>
</dbReference>
<keyword evidence="3" id="KW-1185">Reference proteome</keyword>
<feature type="domain" description="SnoaL-like" evidence="1">
    <location>
        <begin position="24"/>
        <end position="123"/>
    </location>
</feature>
<dbReference type="Gene3D" id="3.10.450.50">
    <property type="match status" value="1"/>
</dbReference>
<sequence>MPSSAAGTATPREILAKLHELTLTDAPATVDLYAENGVHELPFAPPGAPSRLDGREAIRQMMNAGGGGPSPVEYTGFENVVVWKTTDPEVIVAEYELVGKVVSNGEPFRVPNLLVLRVRDGQILLTRSYFNPNQFAQLLASA</sequence>
<dbReference type="AlphaFoldDB" id="A0A1C3NXP1"/>
<dbReference type="Pfam" id="PF12680">
    <property type="entry name" value="SnoaL_2"/>
    <property type="match status" value="1"/>
</dbReference>
<dbReference type="InterPro" id="IPR032710">
    <property type="entry name" value="NTF2-like_dom_sf"/>
</dbReference>
<name>A0A1C3NXP1_9ACTN</name>
<dbReference type="Proteomes" id="UP000199013">
    <property type="component" value="Unassembled WGS sequence"/>
</dbReference>